<sequence length="359" mass="40021">MIYDRAVLKLFIDLPLVSKGAYVHVLRPTESMESPANQVQPIGAPNKTFAQIPKYASDHRPCERYLFSPTPCFKVSTVIDRTLTMSSTDLKNDVANGVEEVDSTSEKIIGRDAVLSVCELDLVSYHEHNAGRLVVDPEEAKIEFGEDVAKKLKLSRDGTKVLWPQPTDDPEDPQNWSDFQKNIQLFIVTLAAIVPDFDSAIGIADIFALAVQYDTTTGVINDLTSNWSIFLLGWGGLFAVMLMRRFGRLPILFWSQVLAVGFLVGCTFAPNLKTFAAMRCLTAFFGTCPQVTGLYIVTDLFPFHMQARKLNLWTMGFVVSPFLSPFVFGFLVARANWRWAYGIGSIYGAIVGVPHHILR</sequence>
<gene>
    <name evidence="7" type="ORF">A0H81_02048</name>
</gene>
<reference evidence="7 8" key="1">
    <citation type="submission" date="2016-03" db="EMBL/GenBank/DDBJ databases">
        <title>Whole genome sequencing of Grifola frondosa 9006-11.</title>
        <authorList>
            <person name="Min B."/>
            <person name="Park H."/>
            <person name="Kim J.-G."/>
            <person name="Cho H."/>
            <person name="Oh Y.-L."/>
            <person name="Kong W.-S."/>
            <person name="Choi I.-G."/>
        </authorList>
    </citation>
    <scope>NUCLEOTIDE SEQUENCE [LARGE SCALE GENOMIC DNA]</scope>
    <source>
        <strain evidence="7 8">9006-11</strain>
    </source>
</reference>
<feature type="transmembrane region" description="Helical" evidence="5">
    <location>
        <begin position="249"/>
        <end position="270"/>
    </location>
</feature>
<name>A0A1C7MLE0_GRIFR</name>
<keyword evidence="8" id="KW-1185">Reference proteome</keyword>
<dbReference type="GO" id="GO:0005886">
    <property type="term" value="C:plasma membrane"/>
    <property type="evidence" value="ECO:0007669"/>
    <property type="project" value="TreeGrafter"/>
</dbReference>
<dbReference type="Pfam" id="PF07690">
    <property type="entry name" value="MFS_1"/>
    <property type="match status" value="1"/>
</dbReference>
<protein>
    <recommendedName>
        <fullName evidence="6">Major facilitator superfamily (MFS) profile domain-containing protein</fullName>
    </recommendedName>
</protein>
<accession>A0A1C7MLE0</accession>
<dbReference type="Proteomes" id="UP000092993">
    <property type="component" value="Unassembled WGS sequence"/>
</dbReference>
<dbReference type="STRING" id="5627.A0A1C7MLE0"/>
<dbReference type="EMBL" id="LUGG01000002">
    <property type="protein sequence ID" value="OBZ77236.1"/>
    <property type="molecule type" value="Genomic_DNA"/>
</dbReference>
<dbReference type="InterPro" id="IPR011701">
    <property type="entry name" value="MFS"/>
</dbReference>
<evidence type="ECO:0000313" key="8">
    <source>
        <dbReference type="Proteomes" id="UP000092993"/>
    </source>
</evidence>
<keyword evidence="2 5" id="KW-0812">Transmembrane</keyword>
<dbReference type="PROSITE" id="PS50850">
    <property type="entry name" value="MFS"/>
    <property type="match status" value="1"/>
</dbReference>
<evidence type="ECO:0000256" key="5">
    <source>
        <dbReference type="SAM" id="Phobius"/>
    </source>
</evidence>
<dbReference type="SUPFAM" id="SSF103473">
    <property type="entry name" value="MFS general substrate transporter"/>
    <property type="match status" value="1"/>
</dbReference>
<feature type="transmembrane region" description="Helical" evidence="5">
    <location>
        <begin position="310"/>
        <end position="333"/>
    </location>
</feature>
<dbReference type="InterPro" id="IPR020846">
    <property type="entry name" value="MFS_dom"/>
</dbReference>
<feature type="transmembrane region" description="Helical" evidence="5">
    <location>
        <begin position="185"/>
        <end position="211"/>
    </location>
</feature>
<evidence type="ECO:0000313" key="7">
    <source>
        <dbReference type="EMBL" id="OBZ77236.1"/>
    </source>
</evidence>
<dbReference type="GO" id="GO:0022857">
    <property type="term" value="F:transmembrane transporter activity"/>
    <property type="evidence" value="ECO:0007669"/>
    <property type="project" value="InterPro"/>
</dbReference>
<evidence type="ECO:0000256" key="2">
    <source>
        <dbReference type="ARBA" id="ARBA00022692"/>
    </source>
</evidence>
<dbReference type="PANTHER" id="PTHR23502">
    <property type="entry name" value="MAJOR FACILITATOR SUPERFAMILY"/>
    <property type="match status" value="1"/>
</dbReference>
<evidence type="ECO:0000256" key="4">
    <source>
        <dbReference type="ARBA" id="ARBA00023136"/>
    </source>
</evidence>
<comment type="subcellular location">
    <subcellularLocation>
        <location evidence="1">Membrane</location>
        <topology evidence="1">Multi-pass membrane protein</topology>
    </subcellularLocation>
</comment>
<proteinExistence type="predicted"/>
<dbReference type="Gene3D" id="1.20.1720.10">
    <property type="entry name" value="Multidrug resistance protein D"/>
    <property type="match status" value="1"/>
</dbReference>
<evidence type="ECO:0000256" key="1">
    <source>
        <dbReference type="ARBA" id="ARBA00004141"/>
    </source>
</evidence>
<dbReference type="OrthoDB" id="2533084at2759"/>
<feature type="transmembrane region" description="Helical" evidence="5">
    <location>
        <begin position="223"/>
        <end position="242"/>
    </location>
</feature>
<dbReference type="PANTHER" id="PTHR23502:SF22">
    <property type="entry name" value="MAJOR FACILITATOR SUPERFAMILY (MFS) PROFILE DOMAIN-CONTAINING PROTEIN"/>
    <property type="match status" value="1"/>
</dbReference>
<organism evidence="7 8">
    <name type="scientific">Grifola frondosa</name>
    <name type="common">Maitake</name>
    <name type="synonym">Polyporus frondosus</name>
    <dbReference type="NCBI Taxonomy" id="5627"/>
    <lineage>
        <taxon>Eukaryota</taxon>
        <taxon>Fungi</taxon>
        <taxon>Dikarya</taxon>
        <taxon>Basidiomycota</taxon>
        <taxon>Agaricomycotina</taxon>
        <taxon>Agaricomycetes</taxon>
        <taxon>Polyporales</taxon>
        <taxon>Grifolaceae</taxon>
        <taxon>Grifola</taxon>
    </lineage>
</organism>
<keyword evidence="3 5" id="KW-1133">Transmembrane helix</keyword>
<feature type="transmembrane region" description="Helical" evidence="5">
    <location>
        <begin position="339"/>
        <end position="358"/>
    </location>
</feature>
<comment type="caution">
    <text evidence="7">The sequence shown here is derived from an EMBL/GenBank/DDBJ whole genome shotgun (WGS) entry which is preliminary data.</text>
</comment>
<feature type="domain" description="Major facilitator superfamily (MFS) profile" evidence="6">
    <location>
        <begin position="184"/>
        <end position="359"/>
    </location>
</feature>
<dbReference type="AlphaFoldDB" id="A0A1C7MLE0"/>
<keyword evidence="4 5" id="KW-0472">Membrane</keyword>
<evidence type="ECO:0000259" key="6">
    <source>
        <dbReference type="PROSITE" id="PS50850"/>
    </source>
</evidence>
<evidence type="ECO:0000256" key="3">
    <source>
        <dbReference type="ARBA" id="ARBA00022989"/>
    </source>
</evidence>
<dbReference type="InterPro" id="IPR036259">
    <property type="entry name" value="MFS_trans_sf"/>
</dbReference>
<feature type="transmembrane region" description="Helical" evidence="5">
    <location>
        <begin position="276"/>
        <end position="298"/>
    </location>
</feature>